<protein>
    <submittedName>
        <fullName evidence="2">DUF2244 domain-containing protein</fullName>
    </submittedName>
</protein>
<keyword evidence="1" id="KW-0472">Membrane</keyword>
<dbReference type="InterPro" id="IPR019253">
    <property type="entry name" value="DUF2244_TM"/>
</dbReference>
<keyword evidence="1" id="KW-1133">Transmembrane helix</keyword>
<accession>A0ABW2R6D5</accession>
<evidence type="ECO:0000313" key="2">
    <source>
        <dbReference type="EMBL" id="MFC7433607.1"/>
    </source>
</evidence>
<sequence length="151" mass="16850">MAHATDNGLQWTLRRNCSVTPAQLWWTYGLLCAVSLAVAGFFWWQGATLVLPFAALELLAVGVAFLFYARHAVDREQIRVSPGLLVVEREVAGRVSRSEFPGPWVEIALSREAGQLVEVRSGVRSERVGRYLRADLRPALARELRRALAYG</sequence>
<organism evidence="2 3">
    <name type="scientific">Hydrogenophaga bisanensis</name>
    <dbReference type="NCBI Taxonomy" id="439611"/>
    <lineage>
        <taxon>Bacteria</taxon>
        <taxon>Pseudomonadati</taxon>
        <taxon>Pseudomonadota</taxon>
        <taxon>Betaproteobacteria</taxon>
        <taxon>Burkholderiales</taxon>
        <taxon>Comamonadaceae</taxon>
        <taxon>Hydrogenophaga</taxon>
    </lineage>
</organism>
<dbReference type="Pfam" id="PF10003">
    <property type="entry name" value="DUF2244"/>
    <property type="match status" value="1"/>
</dbReference>
<keyword evidence="3" id="KW-1185">Reference proteome</keyword>
<gene>
    <name evidence="2" type="ORF">ACFQNJ_03695</name>
</gene>
<dbReference type="RefSeq" id="WP_382253913.1">
    <property type="nucleotide sequence ID" value="NZ_JBHTBX010000002.1"/>
</dbReference>
<feature type="transmembrane region" description="Helical" evidence="1">
    <location>
        <begin position="50"/>
        <end position="69"/>
    </location>
</feature>
<proteinExistence type="predicted"/>
<name>A0ABW2R6D5_9BURK</name>
<dbReference type="Proteomes" id="UP001596495">
    <property type="component" value="Unassembled WGS sequence"/>
</dbReference>
<keyword evidence="1" id="KW-0812">Transmembrane</keyword>
<feature type="transmembrane region" description="Helical" evidence="1">
    <location>
        <begin position="24"/>
        <end position="44"/>
    </location>
</feature>
<evidence type="ECO:0000313" key="3">
    <source>
        <dbReference type="Proteomes" id="UP001596495"/>
    </source>
</evidence>
<reference evidence="3" key="1">
    <citation type="journal article" date="2019" name="Int. J. Syst. Evol. Microbiol.">
        <title>The Global Catalogue of Microorganisms (GCM) 10K type strain sequencing project: providing services to taxonomists for standard genome sequencing and annotation.</title>
        <authorList>
            <consortium name="The Broad Institute Genomics Platform"/>
            <consortium name="The Broad Institute Genome Sequencing Center for Infectious Disease"/>
            <person name="Wu L."/>
            <person name="Ma J."/>
        </authorList>
    </citation>
    <scope>NUCLEOTIDE SEQUENCE [LARGE SCALE GENOMIC DNA]</scope>
    <source>
        <strain evidence="3">CCUG 54518</strain>
    </source>
</reference>
<dbReference type="EMBL" id="JBHTBX010000002">
    <property type="protein sequence ID" value="MFC7433607.1"/>
    <property type="molecule type" value="Genomic_DNA"/>
</dbReference>
<evidence type="ECO:0000256" key="1">
    <source>
        <dbReference type="SAM" id="Phobius"/>
    </source>
</evidence>
<comment type="caution">
    <text evidence="2">The sequence shown here is derived from an EMBL/GenBank/DDBJ whole genome shotgun (WGS) entry which is preliminary data.</text>
</comment>